<dbReference type="GO" id="GO:0016787">
    <property type="term" value="F:hydrolase activity"/>
    <property type="evidence" value="ECO:0007669"/>
    <property type="project" value="UniProtKB-KW"/>
</dbReference>
<comment type="caution">
    <text evidence="1">The sequence shown here is derived from an EMBL/GenBank/DDBJ whole genome shotgun (WGS) entry which is preliminary data.</text>
</comment>
<dbReference type="PANTHER" id="PTHR43301:SF3">
    <property type="entry name" value="ARABINAN ENDO-1,5-ALPHA-L-ARABINOSIDASE A-RELATED"/>
    <property type="match status" value="1"/>
</dbReference>
<dbReference type="OrthoDB" id="7064503at2"/>
<dbReference type="SUPFAM" id="SSF75005">
    <property type="entry name" value="Arabinanase/levansucrase/invertase"/>
    <property type="match status" value="1"/>
</dbReference>
<evidence type="ECO:0000313" key="1">
    <source>
        <dbReference type="EMBL" id="TFI57637.1"/>
    </source>
</evidence>
<accession>A0A4Y8ZQ89</accession>
<name>A0A4Y8ZQ89_9SPHN</name>
<dbReference type="Gene3D" id="2.115.10.20">
    <property type="entry name" value="Glycosyl hydrolase domain, family 43"/>
    <property type="match status" value="1"/>
</dbReference>
<dbReference type="Proteomes" id="UP000298213">
    <property type="component" value="Unassembled WGS sequence"/>
</dbReference>
<dbReference type="PANTHER" id="PTHR43301">
    <property type="entry name" value="ARABINAN ENDO-1,5-ALPHA-L-ARABINOSIDASE"/>
    <property type="match status" value="1"/>
</dbReference>
<dbReference type="InterPro" id="IPR023296">
    <property type="entry name" value="Glyco_hydro_beta-prop_sf"/>
</dbReference>
<proteinExistence type="predicted"/>
<organism evidence="1 2">
    <name type="scientific">Sphingomonas parva</name>
    <dbReference type="NCBI Taxonomy" id="2555898"/>
    <lineage>
        <taxon>Bacteria</taxon>
        <taxon>Pseudomonadati</taxon>
        <taxon>Pseudomonadota</taxon>
        <taxon>Alphaproteobacteria</taxon>
        <taxon>Sphingomonadales</taxon>
        <taxon>Sphingomonadaceae</taxon>
        <taxon>Sphingomonas</taxon>
    </lineage>
</organism>
<dbReference type="EMBL" id="SPDV01000028">
    <property type="protein sequence ID" value="TFI57637.1"/>
    <property type="molecule type" value="Genomic_DNA"/>
</dbReference>
<evidence type="ECO:0000313" key="2">
    <source>
        <dbReference type="Proteomes" id="UP000298213"/>
    </source>
</evidence>
<protein>
    <submittedName>
        <fullName evidence="1">Glycosyl hydrolase</fullName>
    </submittedName>
</protein>
<dbReference type="AlphaFoldDB" id="A0A4Y8ZQ89"/>
<dbReference type="RefSeq" id="WP_135087849.1">
    <property type="nucleotide sequence ID" value="NZ_SPDV01000028.1"/>
</dbReference>
<reference evidence="1 2" key="1">
    <citation type="submission" date="2019-03" db="EMBL/GenBank/DDBJ databases">
        <title>Genome sequence of Sphingomonas sp. 17J27-24.</title>
        <authorList>
            <person name="Kim M."/>
            <person name="Maeng S."/>
            <person name="Sathiyaraj S."/>
        </authorList>
    </citation>
    <scope>NUCLEOTIDE SEQUENCE [LARGE SCALE GENOMIC DNA]</scope>
    <source>
        <strain evidence="1 2">17J27-24</strain>
    </source>
</reference>
<gene>
    <name evidence="1" type="ORF">E2493_14020</name>
</gene>
<sequence length="320" mass="35009">MILTRRDAIAGLAGAALLPGCAARPSAGARAWLFSYFAGGRGAAPGLRLAASRDGLRFRAIGAGDVLLAPEVGESRLMRDPFLLKGPRHGDPWHLLWTTSWEGVTLGHATSHDLVHWSEQQALPVMASVPGTRNVWAPEMIWDARRHRFVLFWSSTVAGRFPETAGTSENGYNHRLWYATTRDFRTVSPPQLLWDPGFSVIDATFVDHPTRGLRLIVKDETLTPERKHLRIARAQSPTGPFTRLSSPFTPSWVEGPAAVTIGAWTYVFYDRYRDGSWGAVRSPDLSDWEDASGLIEMPAGARHGTIVAAPLALVAALGAR</sequence>
<dbReference type="CDD" id="cd08983">
    <property type="entry name" value="GH43_Bt3655-like"/>
    <property type="match status" value="1"/>
</dbReference>
<keyword evidence="1" id="KW-0378">Hydrolase</keyword>
<keyword evidence="2" id="KW-1185">Reference proteome</keyword>
<dbReference type="InterPro" id="IPR006311">
    <property type="entry name" value="TAT_signal"/>
</dbReference>
<dbReference type="InterPro" id="IPR050727">
    <property type="entry name" value="GH43_arabinanases"/>
</dbReference>
<dbReference type="PROSITE" id="PS51318">
    <property type="entry name" value="TAT"/>
    <property type="match status" value="1"/>
</dbReference>